<dbReference type="RefSeq" id="WP_160981459.1">
    <property type="nucleotide sequence ID" value="NZ_WVHK01000084.1"/>
</dbReference>
<organism evidence="1 2">
    <name type="scientific">Deinococcus xianganensis</name>
    <dbReference type="NCBI Taxonomy" id="1507289"/>
    <lineage>
        <taxon>Bacteria</taxon>
        <taxon>Thermotogati</taxon>
        <taxon>Deinococcota</taxon>
        <taxon>Deinococci</taxon>
        <taxon>Deinococcales</taxon>
        <taxon>Deinococcaceae</taxon>
        <taxon>Deinococcus</taxon>
    </lineage>
</organism>
<name>A0A6I4YL71_9DEIO</name>
<evidence type="ECO:0000313" key="1">
    <source>
        <dbReference type="EMBL" id="MXV21290.1"/>
    </source>
</evidence>
<proteinExistence type="predicted"/>
<gene>
    <name evidence="1" type="ORF">GLX28_16815</name>
</gene>
<reference evidence="1 2" key="1">
    <citation type="submission" date="2019-11" db="EMBL/GenBank/DDBJ databases">
        <title>Genome sequence of Deinococcus xianganensis Y35, AI-2 producing algicidal bacterium, isolated from lake water.</title>
        <authorList>
            <person name="Li Y."/>
        </authorList>
    </citation>
    <scope>NUCLEOTIDE SEQUENCE [LARGE SCALE GENOMIC DNA]</scope>
    <source>
        <strain evidence="1 2">Y35</strain>
    </source>
</reference>
<protein>
    <submittedName>
        <fullName evidence="1">Uncharacterized protein</fullName>
    </submittedName>
</protein>
<dbReference type="AlphaFoldDB" id="A0A6I4YL71"/>
<evidence type="ECO:0000313" key="2">
    <source>
        <dbReference type="Proteomes" id="UP000430519"/>
    </source>
</evidence>
<keyword evidence="2" id="KW-1185">Reference proteome</keyword>
<sequence length="78" mass="8515">MEDSSSGDPQRAVEIDVVRNTSTGEYRVIMNMHLTTATSVLDDLERSASSPYARTVAGSLREVLTVAGLIDRPPRHTN</sequence>
<dbReference type="Proteomes" id="UP000430519">
    <property type="component" value="Unassembled WGS sequence"/>
</dbReference>
<dbReference type="EMBL" id="WVHK01000084">
    <property type="protein sequence ID" value="MXV21290.1"/>
    <property type="molecule type" value="Genomic_DNA"/>
</dbReference>
<accession>A0A6I4YL71</accession>
<comment type="caution">
    <text evidence="1">The sequence shown here is derived from an EMBL/GenBank/DDBJ whole genome shotgun (WGS) entry which is preliminary data.</text>
</comment>